<dbReference type="KEGG" id="blag:BLTE_27680"/>
<feature type="compositionally biased region" description="Low complexity" evidence="1">
    <location>
        <begin position="1"/>
        <end position="27"/>
    </location>
</feature>
<dbReference type="GO" id="GO:0043565">
    <property type="term" value="F:sequence-specific DNA binding"/>
    <property type="evidence" value="ECO:0007669"/>
    <property type="project" value="InterPro"/>
</dbReference>
<organism evidence="2 3">
    <name type="scientific">Blastochloris tepida</name>
    <dbReference type="NCBI Taxonomy" id="2233851"/>
    <lineage>
        <taxon>Bacteria</taxon>
        <taxon>Pseudomonadati</taxon>
        <taxon>Pseudomonadota</taxon>
        <taxon>Alphaproteobacteria</taxon>
        <taxon>Hyphomicrobiales</taxon>
        <taxon>Blastochloridaceae</taxon>
        <taxon>Blastochloris</taxon>
    </lineage>
</organism>
<keyword evidence="3" id="KW-1185">Reference proteome</keyword>
<sequence length="148" mass="15915">MSIAPTPADPPRAGTAPAGRRTGASAPQTGRRTGAAAPQTGRDHQAAYLIATWLAASLHRVSPAALEHPRGAHDIVLARQCAIYLVHVVFGFDRAATATLFRRDRRTVERACARIEDLREDAATDRGFDALERRALALASSLGLEVRR</sequence>
<evidence type="ECO:0008006" key="4">
    <source>
        <dbReference type="Google" id="ProtNLM"/>
    </source>
</evidence>
<protein>
    <recommendedName>
        <fullName evidence="4">Chromosomal replication initiator DnaA</fullName>
    </recommendedName>
</protein>
<dbReference type="OrthoDB" id="8480222at2"/>
<dbReference type="Gene3D" id="1.10.1750.10">
    <property type="match status" value="1"/>
</dbReference>
<dbReference type="EMBL" id="AP018907">
    <property type="protein sequence ID" value="BBF94083.1"/>
    <property type="molecule type" value="Genomic_DNA"/>
</dbReference>
<reference evidence="2 3" key="1">
    <citation type="submission" date="2018-08" db="EMBL/GenBank/DDBJ databases">
        <title>Complete genome sequencing of Blastochloris tepida GI.</title>
        <authorList>
            <person name="Tsukatani Y."/>
            <person name="Mori H."/>
        </authorList>
    </citation>
    <scope>NUCLEOTIDE SEQUENCE [LARGE SCALE GENOMIC DNA]</scope>
    <source>
        <strain evidence="2 3">GI</strain>
    </source>
</reference>
<evidence type="ECO:0000256" key="1">
    <source>
        <dbReference type="SAM" id="MobiDB-lite"/>
    </source>
</evidence>
<accession>A0A348G3F0</accession>
<dbReference type="AlphaFoldDB" id="A0A348G3F0"/>
<gene>
    <name evidence="2" type="ORF">BLTE_27680</name>
</gene>
<feature type="region of interest" description="Disordered" evidence="1">
    <location>
        <begin position="1"/>
        <end position="41"/>
    </location>
</feature>
<proteinExistence type="predicted"/>
<dbReference type="InterPro" id="IPR010921">
    <property type="entry name" value="Trp_repressor/repl_initiator"/>
</dbReference>
<evidence type="ECO:0000313" key="3">
    <source>
        <dbReference type="Proteomes" id="UP000266934"/>
    </source>
</evidence>
<evidence type="ECO:0000313" key="2">
    <source>
        <dbReference type="EMBL" id="BBF94083.1"/>
    </source>
</evidence>
<dbReference type="SUPFAM" id="SSF48295">
    <property type="entry name" value="TrpR-like"/>
    <property type="match status" value="1"/>
</dbReference>
<name>A0A348G3F0_9HYPH</name>
<dbReference type="Proteomes" id="UP000266934">
    <property type="component" value="Chromosome"/>
</dbReference>
<dbReference type="RefSeq" id="WP_160140619.1">
    <property type="nucleotide sequence ID" value="NZ_AP018907.1"/>
</dbReference>